<keyword evidence="2 3" id="KW-0690">Ribosome biogenesis</keyword>
<gene>
    <name evidence="3 7" type="primary">rimP</name>
    <name evidence="7" type="ORF">KB893_17280</name>
</gene>
<dbReference type="CDD" id="cd01734">
    <property type="entry name" value="YlxS_C"/>
    <property type="match status" value="1"/>
</dbReference>
<evidence type="ECO:0000313" key="7">
    <source>
        <dbReference type="EMBL" id="MBR0564236.1"/>
    </source>
</evidence>
<dbReference type="InterPro" id="IPR035956">
    <property type="entry name" value="RimP_N_sf"/>
</dbReference>
<evidence type="ECO:0000256" key="4">
    <source>
        <dbReference type="SAM" id="MobiDB-lite"/>
    </source>
</evidence>
<keyword evidence="1 3" id="KW-0963">Cytoplasm</keyword>
<dbReference type="InterPro" id="IPR036847">
    <property type="entry name" value="RimP_C_sf"/>
</dbReference>
<comment type="function">
    <text evidence="3">Required for maturation of 30S ribosomal subunits.</text>
</comment>
<dbReference type="AlphaFoldDB" id="A0A8J7VXU6"/>
<dbReference type="PANTHER" id="PTHR33867:SF1">
    <property type="entry name" value="RIBOSOME MATURATION FACTOR RIMP"/>
    <property type="match status" value="1"/>
</dbReference>
<dbReference type="FunFam" id="3.30.300.70:FF:000001">
    <property type="entry name" value="Ribosome maturation factor RimP"/>
    <property type="match status" value="1"/>
</dbReference>
<dbReference type="GO" id="GO:0006412">
    <property type="term" value="P:translation"/>
    <property type="evidence" value="ECO:0007669"/>
    <property type="project" value="TreeGrafter"/>
</dbReference>
<organism evidence="7">
    <name type="scientific">Coralloluteibacterium stylophorae</name>
    <dbReference type="NCBI Taxonomy" id="1776034"/>
    <lineage>
        <taxon>Bacteria</taxon>
        <taxon>Pseudomonadati</taxon>
        <taxon>Pseudomonadota</taxon>
        <taxon>Gammaproteobacteria</taxon>
        <taxon>Lysobacterales</taxon>
        <taxon>Lysobacteraceae</taxon>
        <taxon>Coralloluteibacterium</taxon>
    </lineage>
</organism>
<evidence type="ECO:0000256" key="1">
    <source>
        <dbReference type="ARBA" id="ARBA00022490"/>
    </source>
</evidence>
<dbReference type="GO" id="GO:0005829">
    <property type="term" value="C:cytosol"/>
    <property type="evidence" value="ECO:0007669"/>
    <property type="project" value="TreeGrafter"/>
</dbReference>
<comment type="subcellular location">
    <subcellularLocation>
        <location evidence="3">Cytoplasm</location>
    </subcellularLocation>
</comment>
<dbReference type="EMBL" id="JAGQFT010000272">
    <property type="protein sequence ID" value="MBR0564236.1"/>
    <property type="molecule type" value="Genomic_DNA"/>
</dbReference>
<name>A0A8J7VXU6_9GAMM</name>
<evidence type="ECO:0000259" key="6">
    <source>
        <dbReference type="Pfam" id="PF17384"/>
    </source>
</evidence>
<accession>A0A8J7VXU6</accession>
<dbReference type="Pfam" id="PF17384">
    <property type="entry name" value="DUF150_C"/>
    <property type="match status" value="1"/>
</dbReference>
<feature type="domain" description="Ribosome maturation factor RimP C-terminal" evidence="6">
    <location>
        <begin position="89"/>
        <end position="152"/>
    </location>
</feature>
<dbReference type="NCBIfam" id="NF000927">
    <property type="entry name" value="PRK00092.1-1"/>
    <property type="match status" value="1"/>
</dbReference>
<dbReference type="SUPFAM" id="SSF75420">
    <property type="entry name" value="YhbC-like, N-terminal domain"/>
    <property type="match status" value="1"/>
</dbReference>
<evidence type="ECO:0000256" key="3">
    <source>
        <dbReference type="HAMAP-Rule" id="MF_01077"/>
    </source>
</evidence>
<sequence>MSNKTDDIAALLAPVIASLGLGLELLGVEYVPSPSRALLRIYIDAADRSVTLEDCETVSREVSAVMVVEDPISSQYVLEVSSPGLDRPLFSVAQFARHQGETVKVGLRLPQDGRRRYQGRIVRVAGQVVVLEVDGAEVEVAHDNVDKARIVPDYAALGLVSEGKAKKGARGAKSARGQADADDSNTSGDESPDAEQ</sequence>
<reference evidence="7" key="1">
    <citation type="submission" date="2021-04" db="EMBL/GenBank/DDBJ databases">
        <authorList>
            <person name="Karlyshev A.V."/>
        </authorList>
    </citation>
    <scope>NUCLEOTIDE SEQUENCE</scope>
    <source>
        <strain evidence="7">LMG 29479</strain>
    </source>
</reference>
<dbReference type="HAMAP" id="MF_01077">
    <property type="entry name" value="RimP"/>
    <property type="match status" value="1"/>
</dbReference>
<protein>
    <recommendedName>
        <fullName evidence="3">Ribosome maturation factor RimP</fullName>
    </recommendedName>
</protein>
<dbReference type="Gene3D" id="3.30.300.70">
    <property type="entry name" value="RimP-like superfamily, N-terminal"/>
    <property type="match status" value="1"/>
</dbReference>
<comment type="similarity">
    <text evidence="3">Belongs to the RimP family.</text>
</comment>
<feature type="domain" description="Ribosome maturation factor RimP N-terminal" evidence="5">
    <location>
        <begin position="12"/>
        <end position="86"/>
    </location>
</feature>
<comment type="caution">
    <text evidence="7">The sequence shown here is derived from an EMBL/GenBank/DDBJ whole genome shotgun (WGS) entry which is preliminary data.</text>
</comment>
<dbReference type="SUPFAM" id="SSF74942">
    <property type="entry name" value="YhbC-like, C-terminal domain"/>
    <property type="match status" value="1"/>
</dbReference>
<dbReference type="GO" id="GO:0000028">
    <property type="term" value="P:ribosomal small subunit assembly"/>
    <property type="evidence" value="ECO:0007669"/>
    <property type="project" value="TreeGrafter"/>
</dbReference>
<dbReference type="InterPro" id="IPR028989">
    <property type="entry name" value="RimP_N"/>
</dbReference>
<dbReference type="Gene3D" id="2.30.30.180">
    <property type="entry name" value="Ribosome maturation factor RimP, C-terminal domain"/>
    <property type="match status" value="1"/>
</dbReference>
<dbReference type="InterPro" id="IPR028998">
    <property type="entry name" value="RimP_C"/>
</dbReference>
<dbReference type="Pfam" id="PF02576">
    <property type="entry name" value="RimP_N"/>
    <property type="match status" value="1"/>
</dbReference>
<evidence type="ECO:0000256" key="2">
    <source>
        <dbReference type="ARBA" id="ARBA00022517"/>
    </source>
</evidence>
<dbReference type="PANTHER" id="PTHR33867">
    <property type="entry name" value="RIBOSOME MATURATION FACTOR RIMP"/>
    <property type="match status" value="1"/>
</dbReference>
<feature type="region of interest" description="Disordered" evidence="4">
    <location>
        <begin position="164"/>
        <end position="196"/>
    </location>
</feature>
<dbReference type="InterPro" id="IPR003728">
    <property type="entry name" value="Ribosome_maturation_RimP"/>
</dbReference>
<proteinExistence type="inferred from homology"/>
<evidence type="ECO:0000259" key="5">
    <source>
        <dbReference type="Pfam" id="PF02576"/>
    </source>
</evidence>